<comment type="caution">
    <text evidence="4">The sequence shown here is derived from an EMBL/GenBank/DDBJ whole genome shotgun (WGS) entry which is preliminary data.</text>
</comment>
<evidence type="ECO:0000256" key="2">
    <source>
        <dbReference type="ARBA" id="ARBA00023043"/>
    </source>
</evidence>
<dbReference type="SUPFAM" id="SSF48403">
    <property type="entry name" value="Ankyrin repeat"/>
    <property type="match status" value="1"/>
</dbReference>
<dbReference type="SMART" id="SM00248">
    <property type="entry name" value="ANK"/>
    <property type="match status" value="4"/>
</dbReference>
<sequence length="448" mass="51154">MPRESGERVKDRRVILEGTKQDIWTIWYAAEHGKVARVQSLLEKKPLLVNVQETRMHWSALHYAARYAQEDVIRVLLEKKANPDLVDKHGNTPLHLCAGWGSFHCAVMLLEGGVDTQCVNKDNATALDIAKVMNHIDIIKLLGSWKPIELTLEERREKAKRIAAFKTEEDREIIDEPEMIFLELRALNSKEITLGPTHPGIITTLIKLTKLYREYLREEEAMAALRRALSISQLHYGEDNFDTAILQNNLAELLYHVQELAVSSPNTAQQSSEFIEEAVDLLHKALPFIEKYAENSVRHQSNMDYITCLENLCTCLQKSGKHDLADMYLQRLLVNYSETYGASHDKVIRVQQAIAAKYIAQKRFEEAFSIYENCIRINIEKHGNIHKEVANSWEYLGRGQFLNGLYEKAEDSFKRALAILMELYDASHSDIVRGHNNLAMVALAASSI</sequence>
<keyword evidence="5" id="KW-1185">Reference proteome</keyword>
<accession>A0A1W0A890</accession>
<dbReference type="InterPro" id="IPR019734">
    <property type="entry name" value="TPR_rpt"/>
</dbReference>
<dbReference type="OrthoDB" id="194358at2759"/>
<dbReference type="SMART" id="SM00028">
    <property type="entry name" value="TPR"/>
    <property type="match status" value="3"/>
</dbReference>
<reference evidence="4 5" key="1">
    <citation type="journal article" date="2014" name="Genome Biol. Evol.">
        <title>The secreted proteins of Achlya hypogyna and Thraustotheca clavata identify the ancestral oomycete secretome and reveal gene acquisitions by horizontal gene transfer.</title>
        <authorList>
            <person name="Misner I."/>
            <person name="Blouin N."/>
            <person name="Leonard G."/>
            <person name="Richards T.A."/>
            <person name="Lane C.E."/>
        </authorList>
    </citation>
    <scope>NUCLEOTIDE SEQUENCE [LARGE SCALE GENOMIC DNA]</scope>
    <source>
        <strain evidence="4 5">ATCC 34112</strain>
    </source>
</reference>
<evidence type="ECO:0000313" key="4">
    <source>
        <dbReference type="EMBL" id="OQS06527.1"/>
    </source>
</evidence>
<dbReference type="Gene3D" id="1.25.40.10">
    <property type="entry name" value="Tetratricopeptide repeat domain"/>
    <property type="match status" value="2"/>
</dbReference>
<proteinExistence type="predicted"/>
<dbReference type="PANTHER" id="PTHR24198:SF165">
    <property type="entry name" value="ANKYRIN REPEAT-CONTAINING PROTEIN-RELATED"/>
    <property type="match status" value="1"/>
</dbReference>
<dbReference type="PANTHER" id="PTHR24198">
    <property type="entry name" value="ANKYRIN REPEAT AND PROTEIN KINASE DOMAIN-CONTAINING PROTEIN"/>
    <property type="match status" value="1"/>
</dbReference>
<dbReference type="InterPro" id="IPR036770">
    <property type="entry name" value="Ankyrin_rpt-contain_sf"/>
</dbReference>
<name>A0A1W0A890_9STRA</name>
<dbReference type="Proteomes" id="UP000243217">
    <property type="component" value="Unassembled WGS sequence"/>
</dbReference>
<protein>
    <submittedName>
        <fullName evidence="4">Uncharacterized protein</fullName>
    </submittedName>
</protein>
<dbReference type="EMBL" id="JNBS01000335">
    <property type="protein sequence ID" value="OQS06527.1"/>
    <property type="molecule type" value="Genomic_DNA"/>
</dbReference>
<dbReference type="AlphaFoldDB" id="A0A1W0A890"/>
<keyword evidence="1" id="KW-0677">Repeat</keyword>
<organism evidence="4 5">
    <name type="scientific">Thraustotheca clavata</name>
    <dbReference type="NCBI Taxonomy" id="74557"/>
    <lineage>
        <taxon>Eukaryota</taxon>
        <taxon>Sar</taxon>
        <taxon>Stramenopiles</taxon>
        <taxon>Oomycota</taxon>
        <taxon>Saprolegniomycetes</taxon>
        <taxon>Saprolegniales</taxon>
        <taxon>Achlyaceae</taxon>
        <taxon>Thraustotheca</taxon>
    </lineage>
</organism>
<dbReference type="STRING" id="74557.A0A1W0A890"/>
<dbReference type="SUPFAM" id="SSF48452">
    <property type="entry name" value="TPR-like"/>
    <property type="match status" value="1"/>
</dbReference>
<evidence type="ECO:0000256" key="3">
    <source>
        <dbReference type="PROSITE-ProRule" id="PRU00023"/>
    </source>
</evidence>
<gene>
    <name evidence="4" type="ORF">THRCLA_01432</name>
</gene>
<dbReference type="InterPro" id="IPR011990">
    <property type="entry name" value="TPR-like_helical_dom_sf"/>
</dbReference>
<feature type="repeat" description="ANK" evidence="3">
    <location>
        <begin position="56"/>
        <end position="88"/>
    </location>
</feature>
<evidence type="ECO:0000313" key="5">
    <source>
        <dbReference type="Proteomes" id="UP000243217"/>
    </source>
</evidence>
<dbReference type="PROSITE" id="PS50297">
    <property type="entry name" value="ANK_REP_REGION"/>
    <property type="match status" value="2"/>
</dbReference>
<dbReference type="Gene3D" id="1.25.40.20">
    <property type="entry name" value="Ankyrin repeat-containing domain"/>
    <property type="match status" value="1"/>
</dbReference>
<dbReference type="PROSITE" id="PS50088">
    <property type="entry name" value="ANK_REPEAT"/>
    <property type="match status" value="2"/>
</dbReference>
<dbReference type="Pfam" id="PF13424">
    <property type="entry name" value="TPR_12"/>
    <property type="match status" value="1"/>
</dbReference>
<evidence type="ECO:0000256" key="1">
    <source>
        <dbReference type="ARBA" id="ARBA00022737"/>
    </source>
</evidence>
<dbReference type="InterPro" id="IPR002110">
    <property type="entry name" value="Ankyrin_rpt"/>
</dbReference>
<dbReference type="Pfam" id="PF13637">
    <property type="entry name" value="Ank_4"/>
    <property type="match status" value="1"/>
</dbReference>
<feature type="repeat" description="ANK" evidence="3">
    <location>
        <begin position="89"/>
        <end position="121"/>
    </location>
</feature>
<keyword evidence="2 3" id="KW-0040">ANK repeat</keyword>